<dbReference type="EMBL" id="JTHP01000083">
    <property type="protein sequence ID" value="KJD42830.1"/>
    <property type="molecule type" value="Genomic_DNA"/>
</dbReference>
<accession>A0A0D7WUJ8</accession>
<feature type="transmembrane region" description="Helical" evidence="1">
    <location>
        <begin position="12"/>
        <end position="33"/>
    </location>
</feature>
<sequence>MRVPPFERLHPFMQLSSVFVLGMITGAIVYNAIWHASFNELWTNNQDLQFQLQQAQEDNRTLRKYSKRQTVVKEIKLIAEETSAEKIDSINLKELLRRVSRDLEVLRGRDMFEIDSDSKLVRMLLHQKKYTVRDKEYTIQVKTMLVMEGVLQIWLEAKERLPESH</sequence>
<evidence type="ECO:0000313" key="4">
    <source>
        <dbReference type="Proteomes" id="UP000032534"/>
    </source>
</evidence>
<reference evidence="3 4" key="1">
    <citation type="submission" date="2014-11" db="EMBL/GenBank/DDBJ databases">
        <title>Draft Genome Sequences of Paenibacillus polymyxa NRRL B-30509 and Paenibacillus terrae NRRL B-30644, Strains from a Poultry Environment that Produce Tridecaptin A and Paenicidins.</title>
        <authorList>
            <person name="van Belkum M.J."/>
            <person name="Lohans C.T."/>
            <person name="Vederas J.C."/>
        </authorList>
    </citation>
    <scope>NUCLEOTIDE SEQUENCE [LARGE SCALE GENOMIC DNA]</scope>
    <source>
        <strain evidence="3 4">NRRL B-30644</strain>
    </source>
</reference>
<comment type="caution">
    <text evidence="3">The sequence shown here is derived from an EMBL/GenBank/DDBJ whole genome shotgun (WGS) entry which is preliminary data.</text>
</comment>
<keyword evidence="1" id="KW-1133">Transmembrane helix</keyword>
<gene>
    <name evidence="3" type="ORF">QD47_26095</name>
</gene>
<feature type="domain" description="Sporulation membrane protein YtrI C-terminal" evidence="2">
    <location>
        <begin position="73"/>
        <end position="158"/>
    </location>
</feature>
<proteinExistence type="predicted"/>
<protein>
    <recommendedName>
        <fullName evidence="2">Sporulation membrane protein YtrI C-terminal domain-containing protein</fullName>
    </recommendedName>
</protein>
<organism evidence="3 4">
    <name type="scientific">Paenibacillus terrae</name>
    <dbReference type="NCBI Taxonomy" id="159743"/>
    <lineage>
        <taxon>Bacteria</taxon>
        <taxon>Bacillati</taxon>
        <taxon>Bacillota</taxon>
        <taxon>Bacilli</taxon>
        <taxon>Bacillales</taxon>
        <taxon>Paenibacillaceae</taxon>
        <taxon>Paenibacillus</taxon>
    </lineage>
</organism>
<dbReference type="InterPro" id="IPR058620">
    <property type="entry name" value="YtrI_C"/>
</dbReference>
<dbReference type="OrthoDB" id="2655161at2"/>
<dbReference type="PATRIC" id="fig|159743.3.peg.5788"/>
<keyword evidence="4" id="KW-1185">Reference proteome</keyword>
<dbReference type="Proteomes" id="UP000032534">
    <property type="component" value="Unassembled WGS sequence"/>
</dbReference>
<evidence type="ECO:0000313" key="3">
    <source>
        <dbReference type="EMBL" id="KJD42830.1"/>
    </source>
</evidence>
<dbReference type="AlphaFoldDB" id="A0A0D7WUJ8"/>
<keyword evidence="1" id="KW-0812">Transmembrane</keyword>
<name>A0A0D7WUJ8_9BACL</name>
<evidence type="ECO:0000259" key="2">
    <source>
        <dbReference type="Pfam" id="PF26347"/>
    </source>
</evidence>
<dbReference type="Pfam" id="PF26347">
    <property type="entry name" value="YtrI_sporulation"/>
    <property type="match status" value="1"/>
</dbReference>
<evidence type="ECO:0000256" key="1">
    <source>
        <dbReference type="SAM" id="Phobius"/>
    </source>
</evidence>
<dbReference type="RefSeq" id="WP_044648853.1">
    <property type="nucleotide sequence ID" value="NZ_JTHP01000083.1"/>
</dbReference>
<keyword evidence="1" id="KW-0472">Membrane</keyword>